<gene>
    <name evidence="2" type="ordered locus">AM1_4766</name>
</gene>
<evidence type="ECO:0000259" key="1">
    <source>
        <dbReference type="Pfam" id="PF26309"/>
    </source>
</evidence>
<evidence type="ECO:0000313" key="3">
    <source>
        <dbReference type="Proteomes" id="UP000000268"/>
    </source>
</evidence>
<dbReference type="HOGENOM" id="CLU_1387647_0_0_3"/>
<dbReference type="OrthoDB" id="9822205at2"/>
<feature type="domain" description="DUF8082" evidence="1">
    <location>
        <begin position="99"/>
        <end position="159"/>
    </location>
</feature>
<proteinExistence type="predicted"/>
<accession>B0C2E7</accession>
<reference evidence="2 3" key="1">
    <citation type="journal article" date="2008" name="Proc. Natl. Acad. Sci. U.S.A.">
        <title>Niche adaptation and genome expansion in the chlorophyll d-producing cyanobacterium Acaryochloris marina.</title>
        <authorList>
            <person name="Swingley W.D."/>
            <person name="Chen M."/>
            <person name="Cheung P.C."/>
            <person name="Conrad A.L."/>
            <person name="Dejesa L.C."/>
            <person name="Hao J."/>
            <person name="Honchak B.M."/>
            <person name="Karbach L.E."/>
            <person name="Kurdoglu A."/>
            <person name="Lahiri S."/>
            <person name="Mastrian S.D."/>
            <person name="Miyashita H."/>
            <person name="Page L."/>
            <person name="Ramakrishna P."/>
            <person name="Satoh S."/>
            <person name="Sattley W.M."/>
            <person name="Shimada Y."/>
            <person name="Taylor H.L."/>
            <person name="Tomo T."/>
            <person name="Tsuchiya T."/>
            <person name="Wang Z.T."/>
            <person name="Raymond J."/>
            <person name="Mimuro M."/>
            <person name="Blankenship R.E."/>
            <person name="Touchman J.W."/>
        </authorList>
    </citation>
    <scope>NUCLEOTIDE SEQUENCE [LARGE SCALE GENOMIC DNA]</scope>
    <source>
        <strain evidence="3">MBIC 11017</strain>
    </source>
</reference>
<dbReference type="InterPro" id="IPR058395">
    <property type="entry name" value="DUF8082"/>
</dbReference>
<organism evidence="2 3">
    <name type="scientific">Acaryochloris marina (strain MBIC 11017)</name>
    <dbReference type="NCBI Taxonomy" id="329726"/>
    <lineage>
        <taxon>Bacteria</taxon>
        <taxon>Bacillati</taxon>
        <taxon>Cyanobacteriota</taxon>
        <taxon>Cyanophyceae</taxon>
        <taxon>Acaryochloridales</taxon>
        <taxon>Acaryochloridaceae</taxon>
        <taxon>Acaryochloris</taxon>
    </lineage>
</organism>
<sequence length="196" mass="21890">MKVIQVQDLQAQDIQGISEHQLLFHGQLFQLGPKISKKLEKAVLEYCQISCRSGQACLLQDDGSHWVVWKRVKKSPEPSRALPSNSAPNVFQPRTLSPQFISRCKQELANCIGPIADLVFEQTLSSLNTDILKPQEFVAALSQNIPSSALASRFHDHCQPASEAEMVASRVRFMKHSTQAGDYLSRNKRVHSPVSI</sequence>
<keyword evidence="3" id="KW-1185">Reference proteome</keyword>
<dbReference type="EMBL" id="CP000828">
    <property type="protein sequence ID" value="ABW29737.1"/>
    <property type="molecule type" value="Genomic_DNA"/>
</dbReference>
<evidence type="ECO:0000313" key="2">
    <source>
        <dbReference type="EMBL" id="ABW29737.1"/>
    </source>
</evidence>
<dbReference type="AlphaFoldDB" id="B0C2E7"/>
<dbReference type="Pfam" id="PF26309">
    <property type="entry name" value="DUF8082"/>
    <property type="match status" value="1"/>
</dbReference>
<dbReference type="KEGG" id="amr:AM1_4766"/>
<name>B0C2E7_ACAM1</name>
<dbReference type="RefSeq" id="WP_012165020.1">
    <property type="nucleotide sequence ID" value="NC_009925.1"/>
</dbReference>
<dbReference type="Proteomes" id="UP000000268">
    <property type="component" value="Chromosome"/>
</dbReference>
<protein>
    <recommendedName>
        <fullName evidence="1">DUF8082 domain-containing protein</fullName>
    </recommendedName>
</protein>